<reference evidence="1 2" key="1">
    <citation type="journal article" date="2011" name="J. Bacteriol.">
        <title>Complete genome sequence of Yersinia enterocolitica subsp. palearctica serogroup O:3.</title>
        <authorList>
            <person name="Batzilla J."/>
            <person name="Hoper D."/>
            <person name="Antonenka U."/>
            <person name="Heesemann J."/>
            <person name="Rakin A."/>
        </authorList>
    </citation>
    <scope>NUCLEOTIDE SEQUENCE [LARGE SCALE GENOMIC DNA]</scope>
    <source>
        <strain evidence="2">DSM 13030 / CIP 106945 / Y11</strain>
    </source>
</reference>
<dbReference type="HOGENOM" id="CLU_3105522_0_0_6"/>
<gene>
    <name evidence="1" type="ordered locus">Y11_26301</name>
</gene>
<dbReference type="PATRIC" id="fig|930944.6.peg.2616"/>
<accession>A0A0H3NXE8</accession>
<proteinExistence type="predicted"/>
<dbReference type="Proteomes" id="UP000008084">
    <property type="component" value="Chromosome"/>
</dbReference>
<evidence type="ECO:0000313" key="1">
    <source>
        <dbReference type="EMBL" id="CBY25551.1"/>
    </source>
</evidence>
<name>A0A0H3NXE8_YERE1</name>
<evidence type="ECO:0000313" key="2">
    <source>
        <dbReference type="Proteomes" id="UP000008084"/>
    </source>
</evidence>
<protein>
    <submittedName>
        <fullName evidence="1">Uncharacterized protein</fullName>
    </submittedName>
</protein>
<dbReference type="EMBL" id="FR729477">
    <property type="protein sequence ID" value="CBY25551.1"/>
    <property type="molecule type" value="Genomic_DNA"/>
</dbReference>
<dbReference type="KEGG" id="yey:Y11_26301"/>
<dbReference type="AlphaFoldDB" id="A0A0H3NXE8"/>
<organism evidence="1 2">
    <name type="scientific">Yersinia enterocolitica subsp. palearctica serotype O:3 (strain DSM 13030 / CIP 106945 / Y11)</name>
    <dbReference type="NCBI Taxonomy" id="930944"/>
    <lineage>
        <taxon>Bacteria</taxon>
        <taxon>Pseudomonadati</taxon>
        <taxon>Pseudomonadota</taxon>
        <taxon>Gammaproteobacteria</taxon>
        <taxon>Enterobacterales</taxon>
        <taxon>Yersiniaceae</taxon>
        <taxon>Yersinia</taxon>
    </lineage>
</organism>
<sequence length="51" mass="5919">MGDSLPDFACFVGMLLRFHQQLSIRQQLSGKNIMNKMVEVCFSAIYFVLYQ</sequence>